<sequence>MADKPKKLTYETYLGLDKLLKCQELESEKAGNRVAEEHLFIIVHQGFEIWFKQILEDFKGVIDILKEPKIEERTHLSGITTKLGRCILILKVVIQHFEIIETMPPAVFLNFRKYLKSGSGFQSLQFRQIENTLGLRPETREQDQPGKDYKDALNTEQSELAKDSEKGDTLFSVAETWLKNVFGTYVRDRVQYFNVLSEMMKTWAEDTTMEEHHRGNKEAFDKILKEDTYETIPDRRLTFEAFHGALLISLYQDEPEFQSAYHTIKLFMDIDSLVSKWRHTHVLMVHRMLGKKTGTGGSSGYDYLKRTNQDKYRVFMEFFNMGAYLIPEEYKKGKKPYSVPESVGGI</sequence>
<accession>A0A8W8KZD0</accession>
<protein>
    <recommendedName>
        <fullName evidence="3">Tryptophan 2,3-dioxygenase</fullName>
    </recommendedName>
</protein>
<reference evidence="1" key="1">
    <citation type="submission" date="2022-08" db="UniProtKB">
        <authorList>
            <consortium name="EnsemblMetazoa"/>
        </authorList>
    </citation>
    <scope>IDENTIFICATION</scope>
    <source>
        <strain evidence="1">05x7-T-G4-1.051#20</strain>
    </source>
</reference>
<dbReference type="Proteomes" id="UP000005408">
    <property type="component" value="Unassembled WGS sequence"/>
</dbReference>
<dbReference type="InterPro" id="IPR037217">
    <property type="entry name" value="Trp/Indoleamine_2_3_dOase-like"/>
</dbReference>
<dbReference type="GO" id="GO:0019441">
    <property type="term" value="P:L-tryptophan catabolic process to kynurenine"/>
    <property type="evidence" value="ECO:0007669"/>
    <property type="project" value="InterPro"/>
</dbReference>
<evidence type="ECO:0000313" key="2">
    <source>
        <dbReference type="Proteomes" id="UP000005408"/>
    </source>
</evidence>
<dbReference type="AlphaFoldDB" id="A0A8W8KZD0"/>
<proteinExistence type="predicted"/>
<dbReference type="EnsemblMetazoa" id="G25913.1">
    <property type="protein sequence ID" value="G25913.1:cds"/>
    <property type="gene ID" value="G25913"/>
</dbReference>
<dbReference type="SUPFAM" id="SSF140959">
    <property type="entry name" value="Indolic compounds 2,3-dioxygenase-like"/>
    <property type="match status" value="1"/>
</dbReference>
<evidence type="ECO:0000313" key="1">
    <source>
        <dbReference type="EnsemblMetazoa" id="G25913.1:cds"/>
    </source>
</evidence>
<dbReference type="PANTHER" id="PTHR10138">
    <property type="entry name" value="TRYPTOPHAN 2,3-DIOXYGENASE"/>
    <property type="match status" value="1"/>
</dbReference>
<dbReference type="Pfam" id="PF03301">
    <property type="entry name" value="Trp_dioxygenase"/>
    <property type="match status" value="1"/>
</dbReference>
<dbReference type="GO" id="GO:0046872">
    <property type="term" value="F:metal ion binding"/>
    <property type="evidence" value="ECO:0007669"/>
    <property type="project" value="InterPro"/>
</dbReference>
<dbReference type="GO" id="GO:0004833">
    <property type="term" value="F:L-tryptophan 2,3-dioxygenase activity"/>
    <property type="evidence" value="ECO:0007669"/>
    <property type="project" value="InterPro"/>
</dbReference>
<dbReference type="OMA" id="WELDSIT"/>
<dbReference type="Gene3D" id="1.20.58.480">
    <property type="match status" value="1"/>
</dbReference>
<dbReference type="PANTHER" id="PTHR10138:SF0">
    <property type="entry name" value="TRYPTOPHAN 2,3-DIOXYGENASE"/>
    <property type="match status" value="1"/>
</dbReference>
<evidence type="ECO:0008006" key="3">
    <source>
        <dbReference type="Google" id="ProtNLM"/>
    </source>
</evidence>
<dbReference type="GO" id="GO:0020037">
    <property type="term" value="F:heme binding"/>
    <property type="evidence" value="ECO:0007669"/>
    <property type="project" value="InterPro"/>
</dbReference>
<dbReference type="Gene3D" id="1.10.287.3810">
    <property type="match status" value="1"/>
</dbReference>
<organism evidence="1 2">
    <name type="scientific">Magallana gigas</name>
    <name type="common">Pacific oyster</name>
    <name type="synonym">Crassostrea gigas</name>
    <dbReference type="NCBI Taxonomy" id="29159"/>
    <lineage>
        <taxon>Eukaryota</taxon>
        <taxon>Metazoa</taxon>
        <taxon>Spiralia</taxon>
        <taxon>Lophotrochozoa</taxon>
        <taxon>Mollusca</taxon>
        <taxon>Bivalvia</taxon>
        <taxon>Autobranchia</taxon>
        <taxon>Pteriomorphia</taxon>
        <taxon>Ostreida</taxon>
        <taxon>Ostreoidea</taxon>
        <taxon>Ostreidae</taxon>
        <taxon>Magallana</taxon>
    </lineage>
</organism>
<name>A0A8W8KZD0_MAGGI</name>
<keyword evidence="2" id="KW-1185">Reference proteome</keyword>
<dbReference type="InterPro" id="IPR004981">
    <property type="entry name" value="Trp_2_3_dOase"/>
</dbReference>
<dbReference type="GO" id="GO:0019442">
    <property type="term" value="P:L-tryptophan catabolic process to acetyl-CoA"/>
    <property type="evidence" value="ECO:0007669"/>
    <property type="project" value="TreeGrafter"/>
</dbReference>